<dbReference type="EMBL" id="FR824066">
    <property type="protein sequence ID" value="CCA16417.1"/>
    <property type="molecule type" value="Genomic_DNA"/>
</dbReference>
<dbReference type="PROSITE" id="PS50829">
    <property type="entry name" value="GYF"/>
    <property type="match status" value="1"/>
</dbReference>
<feature type="region of interest" description="Disordered" evidence="1">
    <location>
        <begin position="978"/>
        <end position="1025"/>
    </location>
</feature>
<feature type="region of interest" description="Disordered" evidence="1">
    <location>
        <begin position="603"/>
        <end position="642"/>
    </location>
</feature>
<feature type="compositionally biased region" description="Polar residues" evidence="1">
    <location>
        <begin position="771"/>
        <end position="785"/>
    </location>
</feature>
<feature type="compositionally biased region" description="Basic and acidic residues" evidence="1">
    <location>
        <begin position="340"/>
        <end position="353"/>
    </location>
</feature>
<dbReference type="HOGENOM" id="CLU_317013_0_0_1"/>
<dbReference type="InterPro" id="IPR051640">
    <property type="entry name" value="GRB10-interact_GYF"/>
</dbReference>
<feature type="compositionally biased region" description="Basic and acidic residues" evidence="1">
    <location>
        <begin position="68"/>
        <end position="85"/>
    </location>
</feature>
<dbReference type="SMART" id="SM00444">
    <property type="entry name" value="GYF"/>
    <property type="match status" value="1"/>
</dbReference>
<evidence type="ECO:0000259" key="2">
    <source>
        <dbReference type="PROSITE" id="PS50829"/>
    </source>
</evidence>
<dbReference type="GO" id="GO:0005829">
    <property type="term" value="C:cytosol"/>
    <property type="evidence" value="ECO:0007669"/>
    <property type="project" value="TreeGrafter"/>
</dbReference>
<dbReference type="InterPro" id="IPR003169">
    <property type="entry name" value="GYF"/>
</dbReference>
<accession>F0W5M6</accession>
<evidence type="ECO:0000313" key="3">
    <source>
        <dbReference type="EMBL" id="CCA16417.1"/>
    </source>
</evidence>
<feature type="region of interest" description="Disordered" evidence="1">
    <location>
        <begin position="50"/>
        <end position="155"/>
    </location>
</feature>
<dbReference type="SUPFAM" id="SSF55277">
    <property type="entry name" value="GYF domain"/>
    <property type="match status" value="1"/>
</dbReference>
<feature type="region of interest" description="Disordered" evidence="1">
    <location>
        <begin position="756"/>
        <end position="785"/>
    </location>
</feature>
<feature type="region of interest" description="Disordered" evidence="1">
    <location>
        <begin position="670"/>
        <end position="696"/>
    </location>
</feature>
<feature type="domain" description="GYF" evidence="2">
    <location>
        <begin position="402"/>
        <end position="450"/>
    </location>
</feature>
<dbReference type="InterPro" id="IPR035445">
    <property type="entry name" value="GYF-like_dom_sf"/>
</dbReference>
<feature type="compositionally biased region" description="Polar residues" evidence="1">
    <location>
        <begin position="119"/>
        <end position="144"/>
    </location>
</feature>
<gene>
    <name evidence="3" type="primary">AlNc14C21G2191</name>
    <name evidence="3" type="ORF">ALNC14_025600</name>
</gene>
<feature type="compositionally biased region" description="Polar residues" evidence="1">
    <location>
        <begin position="55"/>
        <end position="67"/>
    </location>
</feature>
<dbReference type="Pfam" id="PF02213">
    <property type="entry name" value="GYF"/>
    <property type="match status" value="1"/>
</dbReference>
<reference evidence="3" key="2">
    <citation type="submission" date="2011-02" db="EMBL/GenBank/DDBJ databases">
        <authorList>
            <person name="MacLean D."/>
        </authorList>
    </citation>
    <scope>NUCLEOTIDE SEQUENCE</scope>
</reference>
<reference evidence="3" key="1">
    <citation type="journal article" date="2011" name="PLoS Biol.">
        <title>Gene gain and loss during evolution of obligate parasitism in the white rust pathogen of Arabidopsis thaliana.</title>
        <authorList>
            <person name="Kemen E."/>
            <person name="Gardiner A."/>
            <person name="Schultz-Larsen T."/>
            <person name="Kemen A.C."/>
            <person name="Balmuth A.L."/>
            <person name="Robert-Seilaniantz A."/>
            <person name="Bailey K."/>
            <person name="Holub E."/>
            <person name="Studholme D.J."/>
            <person name="Maclean D."/>
            <person name="Jones J.D."/>
        </authorList>
    </citation>
    <scope>NUCLEOTIDE SEQUENCE</scope>
</reference>
<dbReference type="PANTHER" id="PTHR14445:SF36">
    <property type="entry name" value="FI03272P-RELATED"/>
    <property type="match status" value="1"/>
</dbReference>
<feature type="compositionally biased region" description="Basic and acidic residues" evidence="1">
    <location>
        <begin position="679"/>
        <end position="693"/>
    </location>
</feature>
<evidence type="ECO:0000256" key="1">
    <source>
        <dbReference type="SAM" id="MobiDB-lite"/>
    </source>
</evidence>
<name>F0W5M6_9STRA</name>
<organism evidence="3">
    <name type="scientific">Albugo laibachii Nc14</name>
    <dbReference type="NCBI Taxonomy" id="890382"/>
    <lineage>
        <taxon>Eukaryota</taxon>
        <taxon>Sar</taxon>
        <taxon>Stramenopiles</taxon>
        <taxon>Oomycota</taxon>
        <taxon>Peronosporomycetes</taxon>
        <taxon>Albuginales</taxon>
        <taxon>Albuginaceae</taxon>
        <taxon>Albugo</taxon>
    </lineage>
</organism>
<feature type="compositionally biased region" description="Polar residues" evidence="1">
    <location>
        <begin position="848"/>
        <end position="872"/>
    </location>
</feature>
<feature type="compositionally biased region" description="Polar residues" evidence="1">
    <location>
        <begin position="223"/>
        <end position="234"/>
    </location>
</feature>
<dbReference type="PANTHER" id="PTHR14445">
    <property type="entry name" value="GRB10 INTERACTING GYF PROTEIN"/>
    <property type="match status" value="1"/>
</dbReference>
<dbReference type="AlphaFoldDB" id="F0W5M6"/>
<protein>
    <submittedName>
        <fullName evidence="3">Uncharacterized protein AlNc14C21G2191</fullName>
    </submittedName>
</protein>
<dbReference type="Gene3D" id="3.30.1490.40">
    <property type="match status" value="1"/>
</dbReference>
<dbReference type="CDD" id="cd00072">
    <property type="entry name" value="GYF"/>
    <property type="match status" value="1"/>
</dbReference>
<feature type="region of interest" description="Disordered" evidence="1">
    <location>
        <begin position="340"/>
        <end position="359"/>
    </location>
</feature>
<sequence>MLTVTGQDTIPLTQFKKATEKATKALKMTPEDVQTHEKVAEFILKTTNKHRKKNGISQDATSPNTSFNHEKLCRKDSNTKEEISLRPRTMFGMKGRGKNETLEGSPYRPQWSKDGDGFVSNSKDGSNTSKNADNANLLRSNLSSGKKEENGRRKSKVLRYIREELLAMHIQNTTAPTFPSETVVISEYCLPPVGTFPFDHEEIYKQWALNKNRGRGRGRGMNTGPQERGQNLRNDSTRYDSDKKPRSTEDLLSDDPMWDRDLTDKGSSQDIWDDVGASGEIGMDMDLTSMAEVAERFRREMDVLRDKNGTTQLSHIAEASLDDLDLLDKKLEAVASGQFDDYKEESPEPEVHATDQAQESITSEPTLFESENALLKHDLGTGIPLNFMSAFSVPDPQPLEAADEWFYLDPQGQQQGPFKTSEMREWFDAGYFKPHLPIRSSQVSRFTPLANHFAPSEVPFASVPKLKAVDAHVDFERQHLFALKQQHLAQIQQEQRLLQMRRNDEIRDNPQVLDPPLQHQSHILQQQQQQMLLHQHVQEQNPISSQLQWPQHPQKATDGVHYLFPNSFDGGKLIPQGGDLLEQQAEGSFRPNLSIATQASMTADLPKGSTTSMESSFPLHEDEKKSKSHAWGENNARRTSTLLNKLNDSTQSMRRSEDAEVRGLHHQLPGCHAAQENTLRVDPEKEQQSKMGEKGTSSAWVYNNVVEQTQVKSLKEIQDEEKRAMVEQNRTEQSSMNLAQMGAQLKMMLGIESTNSSCATSSSKPMGGNASAASPWNTATTASTRVSSKQSLRDILAEEERLAQERAQQQEVAVKTAHWSNVVAGKPNATISVKSSKSLGPVPGAVLKSSSQARLSNTNSRGQSAHISSSRLTSDETGDASFWNFDAAQSVVPSSDPRTLSTNSFGSKALVPELMTWCAKELEQIGGVKNLTLMEYCATLDDPGEIREYLAAYLGSTPRVSAFATGFIQKKKEVQNPKYKKAPEDVPVDGVKPTNTSNTIGKKGRRRSKGQRVDPSLLSYSVGSV</sequence>
<proteinExistence type="predicted"/>
<feature type="region of interest" description="Disordered" evidence="1">
    <location>
        <begin position="843"/>
        <end position="875"/>
    </location>
</feature>
<feature type="region of interest" description="Disordered" evidence="1">
    <location>
        <begin position="212"/>
        <end position="272"/>
    </location>
</feature>
<feature type="compositionally biased region" description="Basic and acidic residues" evidence="1">
    <location>
        <begin position="235"/>
        <end position="249"/>
    </location>
</feature>